<keyword evidence="2 8" id="KW-1003">Cell membrane</keyword>
<dbReference type="PANTHER" id="PTHR47019">
    <property type="entry name" value="LIPID II FLIPPASE MURJ"/>
    <property type="match status" value="1"/>
</dbReference>
<feature type="transmembrane region" description="Helical" evidence="8">
    <location>
        <begin position="471"/>
        <end position="493"/>
    </location>
</feature>
<keyword evidence="8 9" id="KW-0961">Cell wall biogenesis/degradation</keyword>
<keyword evidence="4 8" id="KW-0133">Cell shape</keyword>
<dbReference type="InterPro" id="IPR004268">
    <property type="entry name" value="MurJ"/>
</dbReference>
<dbReference type="CDD" id="cd13123">
    <property type="entry name" value="MATE_MurJ_like"/>
    <property type="match status" value="1"/>
</dbReference>
<feature type="transmembrane region" description="Helical" evidence="8">
    <location>
        <begin position="46"/>
        <end position="70"/>
    </location>
</feature>
<keyword evidence="3 8" id="KW-0812">Transmembrane</keyword>
<evidence type="ECO:0000256" key="4">
    <source>
        <dbReference type="ARBA" id="ARBA00022960"/>
    </source>
</evidence>
<reference evidence="11" key="1">
    <citation type="submission" date="2016-12" db="EMBL/GenBank/DDBJ databases">
        <title>Draft Genome Sequences od Carboxydothermus pertinax and islandicus, Hydrogenogenic Carboxydotrophic Bacteria.</title>
        <authorList>
            <person name="Fukuyama Y."/>
            <person name="Ohmae K."/>
            <person name="Yoneda Y."/>
            <person name="Yoshida T."/>
            <person name="Sako Y."/>
        </authorList>
    </citation>
    <scope>NUCLEOTIDE SEQUENCE [LARGE SCALE GENOMIC DNA]</scope>
    <source>
        <strain evidence="11">SET</strain>
    </source>
</reference>
<comment type="similarity">
    <text evidence="8 9">Belongs to the MurJ/MviN family.</text>
</comment>
<feature type="transmembrane region" description="Helical" evidence="8">
    <location>
        <begin position="384"/>
        <end position="402"/>
    </location>
</feature>
<keyword evidence="11" id="KW-1185">Reference proteome</keyword>
<keyword evidence="5 8" id="KW-0573">Peptidoglycan synthesis</keyword>
<feature type="transmembrane region" description="Helical" evidence="8">
    <location>
        <begin position="161"/>
        <end position="178"/>
    </location>
</feature>
<protein>
    <recommendedName>
        <fullName evidence="8">Probable lipid II flippase MurJ</fullName>
    </recommendedName>
</protein>
<feature type="transmembrane region" description="Helical" evidence="8">
    <location>
        <begin position="447"/>
        <end position="465"/>
    </location>
</feature>
<dbReference type="AlphaFoldDB" id="A0A1L8CZU3"/>
<evidence type="ECO:0000256" key="6">
    <source>
        <dbReference type="ARBA" id="ARBA00022989"/>
    </source>
</evidence>
<feature type="transmembrane region" description="Helical" evidence="8">
    <location>
        <begin position="307"/>
        <end position="332"/>
    </location>
</feature>
<comment type="caution">
    <text evidence="10">The sequence shown here is derived from an EMBL/GenBank/DDBJ whole genome shotgun (WGS) entry which is preliminary data.</text>
</comment>
<dbReference type="PIRSF" id="PIRSF002869">
    <property type="entry name" value="MviN"/>
    <property type="match status" value="1"/>
</dbReference>
<evidence type="ECO:0000313" key="11">
    <source>
        <dbReference type="Proteomes" id="UP000187338"/>
    </source>
</evidence>
<feature type="transmembrane region" description="Helical" evidence="8">
    <location>
        <begin position="408"/>
        <end position="427"/>
    </location>
</feature>
<dbReference type="Proteomes" id="UP000187338">
    <property type="component" value="Unassembled WGS sequence"/>
</dbReference>
<dbReference type="OrthoDB" id="9804143at2"/>
<comment type="pathway">
    <text evidence="8">Cell wall biogenesis; peptidoglycan biosynthesis.</text>
</comment>
<comment type="subcellular location">
    <subcellularLocation>
        <location evidence="1 8">Cell membrane</location>
        <topology evidence="1 8">Multi-pass membrane protein</topology>
    </subcellularLocation>
</comment>
<dbReference type="GO" id="GO:0071555">
    <property type="term" value="P:cell wall organization"/>
    <property type="evidence" value="ECO:0007669"/>
    <property type="project" value="UniProtKB-UniRule"/>
</dbReference>
<organism evidence="10 11">
    <name type="scientific">Carboxydothermus islandicus</name>
    <dbReference type="NCBI Taxonomy" id="661089"/>
    <lineage>
        <taxon>Bacteria</taxon>
        <taxon>Bacillati</taxon>
        <taxon>Bacillota</taxon>
        <taxon>Clostridia</taxon>
        <taxon>Thermoanaerobacterales</taxon>
        <taxon>Thermoanaerobacteraceae</taxon>
        <taxon>Carboxydothermus</taxon>
    </lineage>
</organism>
<dbReference type="NCBIfam" id="TIGR01695">
    <property type="entry name" value="murJ_mviN"/>
    <property type="match status" value="1"/>
</dbReference>
<dbReference type="GO" id="GO:0005886">
    <property type="term" value="C:plasma membrane"/>
    <property type="evidence" value="ECO:0007669"/>
    <property type="project" value="UniProtKB-SubCell"/>
</dbReference>
<evidence type="ECO:0000313" key="10">
    <source>
        <dbReference type="EMBL" id="GAV24445.1"/>
    </source>
</evidence>
<dbReference type="PANTHER" id="PTHR47019:SF1">
    <property type="entry name" value="LIPID II FLIPPASE MURJ"/>
    <property type="match status" value="1"/>
</dbReference>
<evidence type="ECO:0000256" key="1">
    <source>
        <dbReference type="ARBA" id="ARBA00004651"/>
    </source>
</evidence>
<evidence type="ECO:0000256" key="2">
    <source>
        <dbReference type="ARBA" id="ARBA00022475"/>
    </source>
</evidence>
<dbReference type="GO" id="GO:0015648">
    <property type="term" value="F:lipid-linked peptidoglycan transporter activity"/>
    <property type="evidence" value="ECO:0007669"/>
    <property type="project" value="UniProtKB-UniRule"/>
</dbReference>
<dbReference type="GO" id="GO:0034204">
    <property type="term" value="P:lipid translocation"/>
    <property type="evidence" value="ECO:0007669"/>
    <property type="project" value="TreeGrafter"/>
</dbReference>
<keyword evidence="6 8" id="KW-1133">Transmembrane helix</keyword>
<evidence type="ECO:0000256" key="3">
    <source>
        <dbReference type="ARBA" id="ARBA00022692"/>
    </source>
</evidence>
<name>A0A1L8CZU3_9THEO</name>
<keyword evidence="7 8" id="KW-0472">Membrane</keyword>
<feature type="transmembrane region" description="Helical" evidence="8">
    <location>
        <begin position="267"/>
        <end position="286"/>
    </location>
</feature>
<dbReference type="HAMAP" id="MF_02078">
    <property type="entry name" value="MurJ_MviN"/>
    <property type="match status" value="1"/>
</dbReference>
<evidence type="ECO:0000256" key="8">
    <source>
        <dbReference type="HAMAP-Rule" id="MF_02078"/>
    </source>
</evidence>
<dbReference type="GO" id="GO:0009252">
    <property type="term" value="P:peptidoglycan biosynthetic process"/>
    <property type="evidence" value="ECO:0007669"/>
    <property type="project" value="UniProtKB-UniRule"/>
</dbReference>
<feature type="transmembrane region" description="Helical" evidence="8">
    <location>
        <begin position="90"/>
        <end position="112"/>
    </location>
</feature>
<dbReference type="PRINTS" id="PR01806">
    <property type="entry name" value="VIRFACTRMVIN"/>
</dbReference>
<comment type="function">
    <text evidence="8 9">Involved in peptidoglycan biosynthesis. Transports lipid-linked peptidoglycan precursors from the inner to the outer leaflet of the cytoplasmic membrane.</text>
</comment>
<evidence type="ECO:0000256" key="7">
    <source>
        <dbReference type="ARBA" id="ARBA00023136"/>
    </source>
</evidence>
<feature type="transmembrane region" description="Helical" evidence="8">
    <location>
        <begin position="184"/>
        <end position="206"/>
    </location>
</feature>
<dbReference type="Pfam" id="PF03023">
    <property type="entry name" value="MurJ"/>
    <property type="match status" value="1"/>
</dbReference>
<dbReference type="UniPathway" id="UPA00219"/>
<evidence type="ECO:0000256" key="5">
    <source>
        <dbReference type="ARBA" id="ARBA00022984"/>
    </source>
</evidence>
<dbReference type="InterPro" id="IPR051050">
    <property type="entry name" value="Lipid_II_flippase_MurJ/MviN"/>
</dbReference>
<keyword evidence="8 9" id="KW-0813">Transport</keyword>
<dbReference type="GO" id="GO:0008360">
    <property type="term" value="P:regulation of cell shape"/>
    <property type="evidence" value="ECO:0007669"/>
    <property type="project" value="UniProtKB-UniRule"/>
</dbReference>
<feature type="transmembrane region" description="Helical" evidence="8">
    <location>
        <begin position="132"/>
        <end position="154"/>
    </location>
</feature>
<feature type="transmembrane region" description="Helical" evidence="8">
    <location>
        <begin position="352"/>
        <end position="372"/>
    </location>
</feature>
<dbReference type="EMBL" id="BDJL01000007">
    <property type="protein sequence ID" value="GAV24445.1"/>
    <property type="molecule type" value="Genomic_DNA"/>
</dbReference>
<gene>
    <name evidence="8" type="primary">murJ</name>
    <name evidence="10" type="ORF">ciss_03780</name>
</gene>
<evidence type="ECO:0000256" key="9">
    <source>
        <dbReference type="PIRNR" id="PIRNR002869"/>
    </source>
</evidence>
<proteinExistence type="inferred from homology"/>
<dbReference type="RefSeq" id="WP_075864648.1">
    <property type="nucleotide sequence ID" value="NZ_BDJL01000007.1"/>
</dbReference>
<sequence>MSRKIVLKATLLIMALTLTSRILGFAREMAIASVFGASKLVDAYLAAQIIPTFFASFIGGGLMVVVVPVINEFLAQKKHTEATHVTNSILTLSFLALGIITVIGIFTAPFLIKFVGYGFQGDTLKLARTLSIWLFPLAILMSLTQILTGVLNAYQHFFTPALGPVLNNVILIAAVMLLGKSQGITALVGGTLAGWTIYLLIMLPAFKKTGFYFRPVLDIHHPAVIRAWEMFLPVIIGTTFAQINLLVDRMLASSLAEGSISALNYAAKLYQLPLGLISLAVSSAIFPSLSSLAAQGEKSKLLELTRFGLRLSTVISLPAQVGLMVLATPIVAVLFERGAFDARATELTAGALFFYSLAIVFYVINAVLTRLFYAQNDTLTPLKVGALAVLGNIGVNLILVRFLAHRGLALGTSFAAILSNVLFFYFAQKKFGNLFDREMQSFFLKSLIASLLMGIGAYKIYYWLLFEGRTVALFTAILFGITLYFTLLVVFGVEEVKYIKKLFLKFKAKLSL</sequence>
<accession>A0A1L8CZU3</accession>
<dbReference type="STRING" id="661089.ciss_03780"/>